<organism evidence="3 4">
    <name type="scientific">Helobdella robusta</name>
    <name type="common">Californian leech</name>
    <dbReference type="NCBI Taxonomy" id="6412"/>
    <lineage>
        <taxon>Eukaryota</taxon>
        <taxon>Metazoa</taxon>
        <taxon>Spiralia</taxon>
        <taxon>Lophotrochozoa</taxon>
        <taxon>Annelida</taxon>
        <taxon>Clitellata</taxon>
        <taxon>Hirudinea</taxon>
        <taxon>Rhynchobdellida</taxon>
        <taxon>Glossiphoniidae</taxon>
        <taxon>Helobdella</taxon>
    </lineage>
</organism>
<dbReference type="EMBL" id="KB095905">
    <property type="protein sequence ID" value="ESO10186.1"/>
    <property type="molecule type" value="Genomic_DNA"/>
</dbReference>
<dbReference type="GeneID" id="20202196"/>
<dbReference type="AlphaFoldDB" id="T1F046"/>
<reference evidence="3" key="3">
    <citation type="submission" date="2015-06" db="UniProtKB">
        <authorList>
            <consortium name="EnsemblMetazoa"/>
        </authorList>
    </citation>
    <scope>IDENTIFICATION</scope>
</reference>
<dbReference type="CTD" id="20202196"/>
<dbReference type="Proteomes" id="UP000015101">
    <property type="component" value="Unassembled WGS sequence"/>
</dbReference>
<evidence type="ECO:0000313" key="4">
    <source>
        <dbReference type="Proteomes" id="UP000015101"/>
    </source>
</evidence>
<feature type="region of interest" description="Disordered" evidence="1">
    <location>
        <begin position="1"/>
        <end position="37"/>
    </location>
</feature>
<accession>T1F046</accession>
<name>T1F046_HELRO</name>
<evidence type="ECO:0000313" key="2">
    <source>
        <dbReference type="EMBL" id="ESO10186.1"/>
    </source>
</evidence>
<evidence type="ECO:0000256" key="1">
    <source>
        <dbReference type="SAM" id="MobiDB-lite"/>
    </source>
</evidence>
<reference evidence="2 4" key="2">
    <citation type="journal article" date="2013" name="Nature">
        <title>Insights into bilaterian evolution from three spiralian genomes.</title>
        <authorList>
            <person name="Simakov O."/>
            <person name="Marletaz F."/>
            <person name="Cho S.J."/>
            <person name="Edsinger-Gonzales E."/>
            <person name="Havlak P."/>
            <person name="Hellsten U."/>
            <person name="Kuo D.H."/>
            <person name="Larsson T."/>
            <person name="Lv J."/>
            <person name="Arendt D."/>
            <person name="Savage R."/>
            <person name="Osoegawa K."/>
            <person name="de Jong P."/>
            <person name="Grimwood J."/>
            <person name="Chapman J.A."/>
            <person name="Shapiro H."/>
            <person name="Aerts A."/>
            <person name="Otillar R.P."/>
            <person name="Terry A.Y."/>
            <person name="Boore J.L."/>
            <person name="Grigoriev I.V."/>
            <person name="Lindberg D.R."/>
            <person name="Seaver E.C."/>
            <person name="Weisblat D.A."/>
            <person name="Putnam N.H."/>
            <person name="Rokhsar D.S."/>
        </authorList>
    </citation>
    <scope>NUCLEOTIDE SEQUENCE</scope>
</reference>
<gene>
    <name evidence="3" type="primary">20202196</name>
    <name evidence="2" type="ORF">HELRODRAFT_168058</name>
</gene>
<sequence length="274" mass="30637">MELSARRKQNNVPYPSMAADNHTGISDNNHNSHNGNHNNNISMTENSCLVHPQHAYCSALDRTCHVKVSNECNKASLLQNKSQPLCNKIDLKEETYWLSKCDHSDCSLYCDCLIEDIPKTSSSSCWPSIIADSNFYNSPNNSNDNERVLSNPTSTFKSINNQKTDSSTHSKSPHQKYLSCQQQMLQQFYNVRQMTQTSNLLNEPCLFHVNPASCSAAETSHRSPSTLLPSDAHLINRATPNVPTTNQNAATSTFLPTKNLRTTNSNNKFQIVSK</sequence>
<dbReference type="EMBL" id="AMQM01002891">
    <property type="status" value="NOT_ANNOTATED_CDS"/>
    <property type="molecule type" value="Genomic_DNA"/>
</dbReference>
<evidence type="ECO:0000313" key="3">
    <source>
        <dbReference type="EnsemblMetazoa" id="HelroP168058"/>
    </source>
</evidence>
<dbReference type="EnsemblMetazoa" id="HelroT168058">
    <property type="protein sequence ID" value="HelroP168058"/>
    <property type="gene ID" value="HelroG168058"/>
</dbReference>
<feature type="compositionally biased region" description="Polar residues" evidence="1">
    <location>
        <begin position="148"/>
        <end position="170"/>
    </location>
</feature>
<dbReference type="KEGG" id="hro:HELRODRAFT_168058"/>
<proteinExistence type="predicted"/>
<reference evidence="4" key="1">
    <citation type="submission" date="2012-12" db="EMBL/GenBank/DDBJ databases">
        <authorList>
            <person name="Hellsten U."/>
            <person name="Grimwood J."/>
            <person name="Chapman J.A."/>
            <person name="Shapiro H."/>
            <person name="Aerts A."/>
            <person name="Otillar R.P."/>
            <person name="Terry A.Y."/>
            <person name="Boore J.L."/>
            <person name="Simakov O."/>
            <person name="Marletaz F."/>
            <person name="Cho S.-J."/>
            <person name="Edsinger-Gonzales E."/>
            <person name="Havlak P."/>
            <person name="Kuo D.-H."/>
            <person name="Larsson T."/>
            <person name="Lv J."/>
            <person name="Arendt D."/>
            <person name="Savage R."/>
            <person name="Osoegawa K."/>
            <person name="de Jong P."/>
            <person name="Lindberg D.R."/>
            <person name="Seaver E.C."/>
            <person name="Weisblat D.A."/>
            <person name="Putnam N.H."/>
            <person name="Grigoriev I.V."/>
            <person name="Rokhsar D.S."/>
        </authorList>
    </citation>
    <scope>NUCLEOTIDE SEQUENCE</scope>
</reference>
<dbReference type="HOGENOM" id="CLU_1016630_0_0_1"/>
<feature type="region of interest" description="Disordered" evidence="1">
    <location>
        <begin position="140"/>
        <end position="176"/>
    </location>
</feature>
<keyword evidence="4" id="KW-1185">Reference proteome</keyword>
<protein>
    <submittedName>
        <fullName evidence="2 3">Uncharacterized protein</fullName>
    </submittedName>
</protein>
<dbReference type="RefSeq" id="XP_009012000.1">
    <property type="nucleotide sequence ID" value="XM_009013752.1"/>
</dbReference>
<feature type="compositionally biased region" description="Low complexity" evidence="1">
    <location>
        <begin position="28"/>
        <end position="37"/>
    </location>
</feature>
<dbReference type="InParanoid" id="T1F046"/>